<protein>
    <submittedName>
        <fullName evidence="7">Vam6/Vps39-like protein</fullName>
    </submittedName>
</protein>
<dbReference type="EMBL" id="QGNW01000015">
    <property type="protein sequence ID" value="RVX16654.1"/>
    <property type="molecule type" value="Genomic_DNA"/>
</dbReference>
<proteinExistence type="predicted"/>
<evidence type="ECO:0000256" key="5">
    <source>
        <dbReference type="SAM" id="MobiDB-lite"/>
    </source>
</evidence>
<evidence type="ECO:0000256" key="3">
    <source>
        <dbReference type="ARBA" id="ARBA00022490"/>
    </source>
</evidence>
<dbReference type="InterPro" id="IPR019453">
    <property type="entry name" value="VPS39/TGFA1_Znf"/>
</dbReference>
<dbReference type="Pfam" id="PF00780">
    <property type="entry name" value="CNH"/>
    <property type="match status" value="1"/>
</dbReference>
<dbReference type="InterPro" id="IPR036691">
    <property type="entry name" value="Endo/exonu/phosph_ase_sf"/>
</dbReference>
<accession>A0A438K630</accession>
<keyword evidence="4" id="KW-0653">Protein transport</keyword>
<feature type="domain" description="CNH" evidence="6">
    <location>
        <begin position="16"/>
        <end position="289"/>
    </location>
</feature>
<dbReference type="Gene3D" id="3.60.10.10">
    <property type="entry name" value="Endonuclease/exonuclease/phosphatase"/>
    <property type="match status" value="1"/>
</dbReference>
<comment type="caution">
    <text evidence="7">The sequence shown here is derived from an EMBL/GenBank/DDBJ whole genome shotgun (WGS) entry which is preliminary data.</text>
</comment>
<reference evidence="7 8" key="1">
    <citation type="journal article" date="2018" name="PLoS Genet.">
        <title>Population sequencing reveals clonal diversity and ancestral inbreeding in the grapevine cultivar Chardonnay.</title>
        <authorList>
            <person name="Roach M.J."/>
            <person name="Johnson D.L."/>
            <person name="Bohlmann J."/>
            <person name="van Vuuren H.J."/>
            <person name="Jones S.J."/>
            <person name="Pretorius I.S."/>
            <person name="Schmidt S.A."/>
            <person name="Borneman A.R."/>
        </authorList>
    </citation>
    <scope>NUCLEOTIDE SEQUENCE [LARGE SCALE GENOMIC DNA]</scope>
    <source>
        <strain evidence="8">cv. Chardonnay</strain>
        <tissue evidence="7">Leaf</tissue>
    </source>
</reference>
<dbReference type="Pfam" id="PF10366">
    <property type="entry name" value="Vps39_1"/>
    <property type="match status" value="1"/>
</dbReference>
<dbReference type="Pfam" id="PF10367">
    <property type="entry name" value="zf-Vps39_C"/>
    <property type="match status" value="1"/>
</dbReference>
<name>A0A438K630_VITVI</name>
<dbReference type="InterPro" id="IPR026960">
    <property type="entry name" value="RVT-Znf"/>
</dbReference>
<evidence type="ECO:0000259" key="6">
    <source>
        <dbReference type="PROSITE" id="PS50219"/>
    </source>
</evidence>
<dbReference type="PROSITE" id="PS50219">
    <property type="entry name" value="CNH"/>
    <property type="match status" value="1"/>
</dbReference>
<dbReference type="Pfam" id="PF13966">
    <property type="entry name" value="zf-RVT"/>
    <property type="match status" value="1"/>
</dbReference>
<evidence type="ECO:0000313" key="7">
    <source>
        <dbReference type="EMBL" id="RVX16654.1"/>
    </source>
</evidence>
<dbReference type="InterPro" id="IPR032914">
    <property type="entry name" value="Vam6/VPS39/TRAP1"/>
</dbReference>
<evidence type="ECO:0000256" key="1">
    <source>
        <dbReference type="ARBA" id="ARBA00004496"/>
    </source>
</evidence>
<dbReference type="InterPro" id="IPR001180">
    <property type="entry name" value="CNH_dom"/>
</dbReference>
<feature type="region of interest" description="Disordered" evidence="5">
    <location>
        <begin position="405"/>
        <end position="425"/>
    </location>
</feature>
<evidence type="ECO:0000313" key="8">
    <source>
        <dbReference type="Proteomes" id="UP000288805"/>
    </source>
</evidence>
<dbReference type="SUPFAM" id="SSF56219">
    <property type="entry name" value="DNase I-like"/>
    <property type="match status" value="1"/>
</dbReference>
<sequence length="2379" mass="265917">MVHSAYDSFELLNNCPTRIETIESYGAKLFLGCSDGSLRIYGPESFSFDRSPPSDPNALELRKEPYVLERTVTGFSKKPLVAMEVSGTRDLLLSLSESIAFHRLPNLETIAVITKAKGANVYSWDDRRGFLSFARQKRVCIFRHDGGRGFVEVKEFGVPDFVKSMSWCGENICLGIRREYMILNATNGALSEIFPSGRIAPPLVVSLPSGELLLGKDNIGVFVDQNGKLLQEGRICWSEAPKVVVIQKPYAIALLQRHVEIRSLRVPYPLIQTVVLRNMCHLHQSNNAILVAVDNSVYGLFPVPLGAQIVQLTASGDFEEALALCKMLPPEDASLRAAKEGSIHIRYAHYLFENGSYEEAMDQFLASQVDITYVLSLYPSIVLPKSVVLPEPEKLMENVWDASHLSRGSSGVSDDMESSPPPQLLESEENAVLESKKMSHNTLMALIKFLQKKRYNIIEKATAERTEEVVLDAVGDNFASYDSTRSKKSNKGRVNIAISSGARETAAILDTALLQALLLTGQSSAALELLKSLNYCDMKICEEILQKRNHHTALLELYKCNGMHHDALKLLHQLVEDSKSDQPQAELSQKFKPEMIIEYLKIFKNVNDMEALDSLSHLHSKPLCATEPMLVLEFSMLVLESCPSQTIDLFLSGNIPADLVNSYLKQHAPNMQAMYLELMLAMNEHGISGNLQNEMVQIYLSEVLEWHADLSAQGKWDEKAYSPTRKKLLSALESISGYNPEGLLKRLPPDALYEERAILLGKMNLHEFALSLYVHKLHVPELALSYCDRVYESVLHQTSGKTSGNIYLTLLQIYLNPRRTTKNFEKRITSLVSSQNTSIPKVSSGTSVKAKGGRLGKKIAEIEGAEDMRVSLSSTDSGRSDGDADEPSEEGGSSIMLDEVLDLLSRRWDRIHGAQALKLLPRETKLQLGEMRTRCEAGVARGGRSCFVVESKSFEILVEELGGKLKGCIWERSKGVSSWIRFGEASLRLERRLNEAGRFILCSVRDIESKKYSIIFPEGKGQSFGWNSLVVRLRGLGVAPSDAVKTSPGRVGQSVWLEVGEREVRGRLVQLRQCLVGWWGLNSVPFPELEYVRSWALQHWDLKGNLRVAVISRGFLLFDFESSSEAECDSSANEVWVRVVGLPLHLWSTEVLKRIGDGCGGFVVANENSFSSSELQWARILVKCVDKEFPSTIHIVVGSGCYSLQLWWESSPWFTQVVPAGSFGREGGSREGEEDGGTSCVPSFPPAVNFEAGTAVEGRVGTVDGRVKGGREFSFKRMDNSVFGPKGPCFGPNGLVNGVTQGPFKESGEIQGPFKEIQEGMGQDSRPIDPYVVKGCREGEKGVGRGLEGLDTVDGGVLIGEGSSASRPRAQTLSLERGVYGDTNPLVLGEEPSASRPRAQTISMERGINGDDDPIVGMTRVAMPMEVSEVVKRGTMTDEALRVEASKYVENSSLSVGGWELSSLLLFLLDGSNGELGSKGEKSLGGFEGEILNLLLRTKRRREQNIKKDISRSAKFDRELKKLECSINYKGARKEKPLETKIQDMSKGDCSESWSGKILRLGCYGCKGGCWWGGSVLELVGMEVGLFSILCRFKNCEDGFLWTFTGVYEPTMKQYRELFWEELGAIRGLWSDPWCIGGDFNVVKFPSERSREGRLTGSMRRFRSGTIQCSLPRPVSDHFPILLDGGGVRRGPIPFRFENMWLKEEGFKELLKGWCHVGHVFCGRGVFGSFRTEWGQGPGPDGFSLAFWQFCWDFVKDEIMGFFKDFFERGKFVRSLNTIFLVLIPKKGGGEDLSDFRPISLVGGLSKLLAKVLTNRLKKVVRKVVSSTQIAFVEVLQKMGFGEKWAGWIRWCISTASFSVLVNGSPTGFFRNTRGLRQGDPLSPYLFVLGMETLSSLINRALRGGFLSGFKIRGREGIVIQVSHLLFANDMLVFCEILPVGRVENAELLVVELGYKVGSLPSTYLGLPLGASHKSVMVWDGVEKRMQKRLALWKRVVKLRLEKIQRDFLWGRGALEKRPHLVKALLCKWSWRFAVERDSYWKLIISTKFGVERGGWSTRGVREGYGVGLWKEISKKGLLLLNNVSFSVGDGKRDSIGEERGWTPCFLRPFNDWEVEEVERFLSTIQGKRLNADVEDRMVWKETKNEIFTVKSLYNSLDHSCAVSFLWSIIWSPYVPTKVGFFAWEASWEKVLTQDQLKRRGWTLANRCSLCCAEEETINHILVHCSKAKVLWDLVFSLFGVNWVLPFTVRDTLLGWSKIYHSTFGPPIPEKGTEVYCHLANLLPFLGPLLRKSSEAYRNLSVIKSLRQSENLQVKDELHNQRKTVVRISSDSMCSLCNKKIGTSVFAVYPNGKTLVHFVCFRDSQSMKAVVKSSPLRKR</sequence>
<dbReference type="Proteomes" id="UP000288805">
    <property type="component" value="Unassembled WGS sequence"/>
</dbReference>
<keyword evidence="3" id="KW-0963">Cytoplasm</keyword>
<organism evidence="7 8">
    <name type="scientific">Vitis vinifera</name>
    <name type="common">Grape</name>
    <dbReference type="NCBI Taxonomy" id="29760"/>
    <lineage>
        <taxon>Eukaryota</taxon>
        <taxon>Viridiplantae</taxon>
        <taxon>Streptophyta</taxon>
        <taxon>Embryophyta</taxon>
        <taxon>Tracheophyta</taxon>
        <taxon>Spermatophyta</taxon>
        <taxon>Magnoliopsida</taxon>
        <taxon>eudicotyledons</taxon>
        <taxon>Gunneridae</taxon>
        <taxon>Pentapetalae</taxon>
        <taxon>rosids</taxon>
        <taxon>Vitales</taxon>
        <taxon>Vitaceae</taxon>
        <taxon>Viteae</taxon>
        <taxon>Vitis</taxon>
    </lineage>
</organism>
<feature type="region of interest" description="Disordered" evidence="5">
    <location>
        <begin position="869"/>
        <end position="892"/>
    </location>
</feature>
<evidence type="ECO:0000256" key="4">
    <source>
        <dbReference type="ARBA" id="ARBA00022927"/>
    </source>
</evidence>
<dbReference type="PANTHER" id="PTHR12894:SF27">
    <property type="entry name" value="TRANSFORMING GROWTH FACTOR-BETA RECEPTOR-ASSOCIATED PROTEIN 1"/>
    <property type="match status" value="1"/>
</dbReference>
<comment type="subcellular location">
    <subcellularLocation>
        <location evidence="1">Cytoplasm</location>
    </subcellularLocation>
</comment>
<keyword evidence="2" id="KW-0813">Transport</keyword>
<dbReference type="GO" id="GO:0016192">
    <property type="term" value="P:vesicle-mediated transport"/>
    <property type="evidence" value="ECO:0007669"/>
    <property type="project" value="InterPro"/>
</dbReference>
<dbReference type="GO" id="GO:0015031">
    <property type="term" value="P:protein transport"/>
    <property type="evidence" value="ECO:0007669"/>
    <property type="project" value="UniProtKB-KW"/>
</dbReference>
<dbReference type="InterPro" id="IPR019452">
    <property type="entry name" value="VPS39/TGF_beta_rcpt-assoc_1"/>
</dbReference>
<dbReference type="PANTHER" id="PTHR12894">
    <property type="entry name" value="CNH DOMAIN CONTAINING"/>
    <property type="match status" value="1"/>
</dbReference>
<dbReference type="GO" id="GO:0005737">
    <property type="term" value="C:cytoplasm"/>
    <property type="evidence" value="ECO:0007669"/>
    <property type="project" value="UniProtKB-SubCell"/>
</dbReference>
<evidence type="ECO:0000256" key="2">
    <source>
        <dbReference type="ARBA" id="ARBA00022448"/>
    </source>
</evidence>
<gene>
    <name evidence="7" type="primary">Vps39_0</name>
    <name evidence="7" type="ORF">CK203_006286</name>
</gene>